<dbReference type="CDD" id="cd09603">
    <property type="entry name" value="M1_APN_like"/>
    <property type="match status" value="1"/>
</dbReference>
<organism evidence="16 17">
    <name type="scientific">Amycolatopsis thermoflava</name>
    <dbReference type="NCBI Taxonomy" id="84480"/>
    <lineage>
        <taxon>Bacteria</taxon>
        <taxon>Bacillati</taxon>
        <taxon>Actinomycetota</taxon>
        <taxon>Actinomycetes</taxon>
        <taxon>Pseudonocardiales</taxon>
        <taxon>Pseudonocardiaceae</taxon>
        <taxon>Amycolatopsis</taxon>
        <taxon>Amycolatopsis methanolica group</taxon>
    </lineage>
</organism>
<keyword evidence="6" id="KW-0645">Protease</keyword>
<evidence type="ECO:0000256" key="2">
    <source>
        <dbReference type="ARBA" id="ARBA00001947"/>
    </source>
</evidence>
<dbReference type="InterPro" id="IPR045357">
    <property type="entry name" value="Aminopeptidase_N-like_N"/>
</dbReference>
<evidence type="ECO:0000313" key="17">
    <source>
        <dbReference type="Proteomes" id="UP000274843"/>
    </source>
</evidence>
<dbReference type="GeneID" id="301842362"/>
<sequence length="505" mass="54955">MRGRVWAAAAVLVGAALSPVTADAAPGTPGATSAGERLIPTLGNGGYDATGYDVSFDYDPGVTTMRSSVVMTARAAQNLSSFGLDSVGQRIESVTVDGVPATFTVDPAHEKLLVTPAKTLREGRTFEVRVGYTADRARKPIPPYYDWPANVPFTWESWAETDSGFALMGQPDRAHLFFPCNDIPRDKARFTFRVTVPRDRQVAANGTLRSLSTRDGLSSYVYGTVTDIPTNVVQVAVGRFTTVEQTGPHGLPIVSHVPSTMGGFRVPPQATEQYGITDANVLPRITEAARRTPEQVRWLEDTLGLPFPFEKYGVLGVVGPYDGVALETATLSTFSAPALALPPEVQSETMVHELAHQYFGDAVSPASWDDMWLNEGHAMYYQNVFGASRGYRNLLDTMRELYQQDQSIRDQSGPPAHLTSPGGILLDTDLPGALTLFALHETVGQQTFERIERAFYLEHRDGSATTADYIATANRVSGQDLAPLLTEWLYGAKTPAMPGHPDWRK</sequence>
<dbReference type="Pfam" id="PF17900">
    <property type="entry name" value="Peptidase_M1_N"/>
    <property type="match status" value="1"/>
</dbReference>
<dbReference type="InterPro" id="IPR027268">
    <property type="entry name" value="Peptidase_M4/M1_CTD_sf"/>
</dbReference>
<reference evidence="16 17" key="1">
    <citation type="submission" date="2018-11" db="EMBL/GenBank/DDBJ databases">
        <title>Sequencing the genomes of 1000 actinobacteria strains.</title>
        <authorList>
            <person name="Klenk H.-P."/>
        </authorList>
    </citation>
    <scope>NUCLEOTIDE SEQUENCE [LARGE SCALE GENOMIC DNA]</scope>
    <source>
        <strain evidence="16 17">DSM 44348</strain>
    </source>
</reference>
<accession>A0A3N2GPR4</accession>
<evidence type="ECO:0000259" key="14">
    <source>
        <dbReference type="Pfam" id="PF01433"/>
    </source>
</evidence>
<dbReference type="GO" id="GO:0006508">
    <property type="term" value="P:proteolysis"/>
    <property type="evidence" value="ECO:0007669"/>
    <property type="project" value="UniProtKB-KW"/>
</dbReference>
<evidence type="ECO:0000259" key="15">
    <source>
        <dbReference type="Pfam" id="PF17900"/>
    </source>
</evidence>
<evidence type="ECO:0000256" key="10">
    <source>
        <dbReference type="ARBA" id="ARBA00023049"/>
    </source>
</evidence>
<feature type="domain" description="Aminopeptidase N-like N-terminal" evidence="15">
    <location>
        <begin position="52"/>
        <end position="217"/>
    </location>
</feature>
<evidence type="ECO:0000313" key="16">
    <source>
        <dbReference type="EMBL" id="ROS38612.1"/>
    </source>
</evidence>
<evidence type="ECO:0000256" key="8">
    <source>
        <dbReference type="ARBA" id="ARBA00022801"/>
    </source>
</evidence>
<dbReference type="GO" id="GO:0008270">
    <property type="term" value="F:zinc ion binding"/>
    <property type="evidence" value="ECO:0007669"/>
    <property type="project" value="InterPro"/>
</dbReference>
<evidence type="ECO:0000256" key="5">
    <source>
        <dbReference type="ARBA" id="ARBA00015611"/>
    </source>
</evidence>
<dbReference type="AlphaFoldDB" id="A0A3N2GPR4"/>
<proteinExistence type="inferred from homology"/>
<evidence type="ECO:0000256" key="13">
    <source>
        <dbReference type="SAM" id="SignalP"/>
    </source>
</evidence>
<keyword evidence="9" id="KW-0862">Zinc</keyword>
<keyword evidence="10" id="KW-0482">Metalloprotease</keyword>
<feature type="domain" description="Peptidase M1 membrane alanine aminopeptidase" evidence="14">
    <location>
        <begin position="291"/>
        <end position="393"/>
    </location>
</feature>
<feature type="chain" id="PRO_5018164873" description="Aminopeptidase N" evidence="13">
    <location>
        <begin position="25"/>
        <end position="505"/>
    </location>
</feature>
<comment type="similarity">
    <text evidence="3">Belongs to the peptidase M1 family.</text>
</comment>
<dbReference type="Gene3D" id="2.60.40.1730">
    <property type="entry name" value="tricorn interacting facor f3 domain"/>
    <property type="match status" value="1"/>
</dbReference>
<name>A0A3N2GPR4_9PSEU</name>
<evidence type="ECO:0000256" key="9">
    <source>
        <dbReference type="ARBA" id="ARBA00022833"/>
    </source>
</evidence>
<dbReference type="SUPFAM" id="SSF55486">
    <property type="entry name" value="Metalloproteases ('zincins'), catalytic domain"/>
    <property type="match status" value="1"/>
</dbReference>
<keyword evidence="8" id="KW-0378">Hydrolase</keyword>
<dbReference type="InterPro" id="IPR042097">
    <property type="entry name" value="Aminopeptidase_N-like_N_sf"/>
</dbReference>
<dbReference type="Pfam" id="PF01433">
    <property type="entry name" value="Peptidase_M1"/>
    <property type="match status" value="1"/>
</dbReference>
<evidence type="ECO:0000256" key="6">
    <source>
        <dbReference type="ARBA" id="ARBA00022670"/>
    </source>
</evidence>
<comment type="caution">
    <text evidence="16">The sequence shown here is derived from an EMBL/GenBank/DDBJ whole genome shotgun (WGS) entry which is preliminary data.</text>
</comment>
<protein>
    <recommendedName>
        <fullName evidence="5">Aminopeptidase N</fullName>
        <ecNumber evidence="4">3.4.11.2</ecNumber>
    </recommendedName>
    <alternativeName>
        <fullName evidence="11">Alanine aminopeptidase</fullName>
    </alternativeName>
    <alternativeName>
        <fullName evidence="12">Lysyl aminopeptidase</fullName>
    </alternativeName>
</protein>
<dbReference type="EMBL" id="RKHY01000001">
    <property type="protein sequence ID" value="ROS38612.1"/>
    <property type="molecule type" value="Genomic_DNA"/>
</dbReference>
<keyword evidence="13" id="KW-0732">Signal</keyword>
<dbReference type="InterPro" id="IPR050344">
    <property type="entry name" value="Peptidase_M1_aminopeptidases"/>
</dbReference>
<dbReference type="GO" id="GO:0016285">
    <property type="term" value="F:alanyl aminopeptidase activity"/>
    <property type="evidence" value="ECO:0007669"/>
    <property type="project" value="UniProtKB-EC"/>
</dbReference>
<evidence type="ECO:0000256" key="1">
    <source>
        <dbReference type="ARBA" id="ARBA00000098"/>
    </source>
</evidence>
<evidence type="ECO:0000256" key="4">
    <source>
        <dbReference type="ARBA" id="ARBA00012564"/>
    </source>
</evidence>
<evidence type="ECO:0000256" key="11">
    <source>
        <dbReference type="ARBA" id="ARBA00029811"/>
    </source>
</evidence>
<feature type="signal peptide" evidence="13">
    <location>
        <begin position="1"/>
        <end position="24"/>
    </location>
</feature>
<keyword evidence="7" id="KW-0479">Metal-binding</keyword>
<dbReference type="InterPro" id="IPR014782">
    <property type="entry name" value="Peptidase_M1_dom"/>
</dbReference>
<dbReference type="SUPFAM" id="SSF63737">
    <property type="entry name" value="Leukotriene A4 hydrolase N-terminal domain"/>
    <property type="match status" value="1"/>
</dbReference>
<dbReference type="Proteomes" id="UP000274843">
    <property type="component" value="Unassembled WGS sequence"/>
</dbReference>
<gene>
    <name evidence="16" type="ORF">EDD35_0895</name>
</gene>
<dbReference type="RefSeq" id="WP_123682943.1">
    <property type="nucleotide sequence ID" value="NZ_RKHY01000001.1"/>
</dbReference>
<comment type="catalytic activity">
    <reaction evidence="1">
        <text>Release of an N-terminal amino acid, Xaa-|-Yaa- from a peptide, amide or arylamide. Xaa is preferably Ala, but may be most amino acids including Pro (slow action). When a terminal hydrophobic residue is followed by a prolyl residue, the two may be released as an intact Xaa-Pro dipeptide.</text>
        <dbReference type="EC" id="3.4.11.2"/>
    </reaction>
</comment>
<evidence type="ECO:0000256" key="7">
    <source>
        <dbReference type="ARBA" id="ARBA00022723"/>
    </source>
</evidence>
<comment type="cofactor">
    <cofactor evidence="2">
        <name>Zn(2+)</name>
        <dbReference type="ChEBI" id="CHEBI:29105"/>
    </cofactor>
</comment>
<dbReference type="GO" id="GO:0008237">
    <property type="term" value="F:metallopeptidase activity"/>
    <property type="evidence" value="ECO:0007669"/>
    <property type="project" value="UniProtKB-KW"/>
</dbReference>
<dbReference type="PANTHER" id="PTHR11533">
    <property type="entry name" value="PROTEASE M1 ZINC METALLOPROTEASE"/>
    <property type="match status" value="1"/>
</dbReference>
<keyword evidence="17" id="KW-1185">Reference proteome</keyword>
<evidence type="ECO:0000256" key="3">
    <source>
        <dbReference type="ARBA" id="ARBA00010136"/>
    </source>
</evidence>
<dbReference type="PRINTS" id="PR00756">
    <property type="entry name" value="ALADIPTASE"/>
</dbReference>
<evidence type="ECO:0000256" key="12">
    <source>
        <dbReference type="ARBA" id="ARBA00031533"/>
    </source>
</evidence>
<dbReference type="Gene3D" id="1.10.390.10">
    <property type="entry name" value="Neutral Protease Domain 2"/>
    <property type="match status" value="1"/>
</dbReference>
<dbReference type="EC" id="3.4.11.2" evidence="4"/>
<dbReference type="InterPro" id="IPR001930">
    <property type="entry name" value="Peptidase_M1"/>
</dbReference>